<protein>
    <submittedName>
        <fullName evidence="1">Uncharacterized protein</fullName>
    </submittedName>
</protein>
<dbReference type="AlphaFoldDB" id="A0A0R1ER89"/>
<sequence length="218" mass="24717">MLSIISILISLASFGFSLWTWKSQGKKAKYMNLEFITFANHAVFSYNSKRPNSENLFMLGPSIEIDLDVLNPSSLPLTIYGFQLIAHGSDKYFGFQLLTQETLAGDMVKERLAGGASEENMRSGILNVIRLIPNDIVIVKPYSTYRLTTIFQGKVNMPDTFTDFQFRFRVVSKNPFGNGFEDQIYRLDISDYPELSRRTLDPGKLVPKIVLHQIDSAL</sequence>
<dbReference type="Proteomes" id="UP000051984">
    <property type="component" value="Unassembled WGS sequence"/>
</dbReference>
<comment type="caution">
    <text evidence="1">The sequence shown here is derived from an EMBL/GenBank/DDBJ whole genome shotgun (WGS) entry which is preliminary data.</text>
</comment>
<dbReference type="EMBL" id="AZCT01000013">
    <property type="protein sequence ID" value="KRK11848.1"/>
    <property type="molecule type" value="Genomic_DNA"/>
</dbReference>
<organism evidence="1 2">
    <name type="scientific">Lacticaseibacillus zeae DSM 20178 = KCTC 3804</name>
    <dbReference type="NCBI Taxonomy" id="1423816"/>
    <lineage>
        <taxon>Bacteria</taxon>
        <taxon>Bacillati</taxon>
        <taxon>Bacillota</taxon>
        <taxon>Bacilli</taxon>
        <taxon>Lactobacillales</taxon>
        <taxon>Lactobacillaceae</taxon>
        <taxon>Lacticaseibacillus</taxon>
    </lineage>
</organism>
<name>A0A0R1ER89_LACZE</name>
<accession>A0A0R1ER89</accession>
<dbReference type="PATRIC" id="fig|1423816.3.peg.861"/>
<evidence type="ECO:0000313" key="2">
    <source>
        <dbReference type="Proteomes" id="UP000051984"/>
    </source>
</evidence>
<proteinExistence type="predicted"/>
<dbReference type="RefSeq" id="WP_010489570.1">
    <property type="nucleotide sequence ID" value="NZ_AZCT01000013.1"/>
</dbReference>
<gene>
    <name evidence="1" type="ORF">FD51_GL000834</name>
</gene>
<evidence type="ECO:0000313" key="1">
    <source>
        <dbReference type="EMBL" id="KRK11848.1"/>
    </source>
</evidence>
<reference evidence="1 2" key="1">
    <citation type="journal article" date="2015" name="Genome Announc.">
        <title>Expanding the biotechnology potential of lactobacilli through comparative genomics of 213 strains and associated genera.</title>
        <authorList>
            <person name="Sun Z."/>
            <person name="Harris H.M."/>
            <person name="McCann A."/>
            <person name="Guo C."/>
            <person name="Argimon S."/>
            <person name="Zhang W."/>
            <person name="Yang X."/>
            <person name="Jeffery I.B."/>
            <person name="Cooney J.C."/>
            <person name="Kagawa T.F."/>
            <person name="Liu W."/>
            <person name="Song Y."/>
            <person name="Salvetti E."/>
            <person name="Wrobel A."/>
            <person name="Rasinkangas P."/>
            <person name="Parkhill J."/>
            <person name="Rea M.C."/>
            <person name="O'Sullivan O."/>
            <person name="Ritari J."/>
            <person name="Douillard F.P."/>
            <person name="Paul Ross R."/>
            <person name="Yang R."/>
            <person name="Briner A.E."/>
            <person name="Felis G.E."/>
            <person name="de Vos W.M."/>
            <person name="Barrangou R."/>
            <person name="Klaenhammer T.R."/>
            <person name="Caufield P.W."/>
            <person name="Cui Y."/>
            <person name="Zhang H."/>
            <person name="O'Toole P.W."/>
        </authorList>
    </citation>
    <scope>NUCLEOTIDE SEQUENCE [LARGE SCALE GENOMIC DNA]</scope>
    <source>
        <strain evidence="1 2">DSM 20178</strain>
    </source>
</reference>